<dbReference type="AlphaFoldDB" id="A0A7M7PJ57"/>
<dbReference type="InterPro" id="IPR004993">
    <property type="entry name" value="GH3"/>
</dbReference>
<name>A0A7M7PJ57_STRPU</name>
<dbReference type="PANTHER" id="PTHR31901">
    <property type="entry name" value="GH3 DOMAIN-CONTAINING PROTEIN"/>
    <property type="match status" value="1"/>
</dbReference>
<organism evidence="2 3">
    <name type="scientific">Strongylocentrotus purpuratus</name>
    <name type="common">Purple sea urchin</name>
    <dbReference type="NCBI Taxonomy" id="7668"/>
    <lineage>
        <taxon>Eukaryota</taxon>
        <taxon>Metazoa</taxon>
        <taxon>Echinodermata</taxon>
        <taxon>Eleutherozoa</taxon>
        <taxon>Echinozoa</taxon>
        <taxon>Echinoidea</taxon>
        <taxon>Euechinoidea</taxon>
        <taxon>Echinacea</taxon>
        <taxon>Camarodonta</taxon>
        <taxon>Echinidea</taxon>
        <taxon>Strongylocentrotidae</taxon>
        <taxon>Strongylocentrotus</taxon>
    </lineage>
</organism>
<dbReference type="GO" id="GO:0016881">
    <property type="term" value="F:acid-amino acid ligase activity"/>
    <property type="evidence" value="ECO:0000318"/>
    <property type="project" value="GO_Central"/>
</dbReference>
<dbReference type="Proteomes" id="UP000007110">
    <property type="component" value="Unassembled WGS sequence"/>
</dbReference>
<keyword evidence="3" id="KW-1185">Reference proteome</keyword>
<evidence type="ECO:0000259" key="1">
    <source>
        <dbReference type="Pfam" id="PF23571"/>
    </source>
</evidence>
<dbReference type="InterPro" id="IPR055377">
    <property type="entry name" value="GH3_M"/>
</dbReference>
<reference evidence="3" key="1">
    <citation type="submission" date="2015-02" db="EMBL/GenBank/DDBJ databases">
        <title>Genome sequencing for Strongylocentrotus purpuratus.</title>
        <authorList>
            <person name="Murali S."/>
            <person name="Liu Y."/>
            <person name="Vee V."/>
            <person name="English A."/>
            <person name="Wang M."/>
            <person name="Skinner E."/>
            <person name="Han Y."/>
            <person name="Muzny D.M."/>
            <person name="Worley K.C."/>
            <person name="Gibbs R.A."/>
        </authorList>
    </citation>
    <scope>NUCLEOTIDE SEQUENCE</scope>
</reference>
<dbReference type="EnsemblMetazoa" id="XM_030996599">
    <property type="protein sequence ID" value="XP_030852459"/>
    <property type="gene ID" value="LOC100888357"/>
</dbReference>
<dbReference type="OMA" id="THGLNGH"/>
<dbReference type="Pfam" id="PF03321">
    <property type="entry name" value="GH3"/>
    <property type="match status" value="1"/>
</dbReference>
<dbReference type="InParanoid" id="A0A7M7PJ57"/>
<dbReference type="PANTHER" id="PTHR31901:SF9">
    <property type="entry name" value="GH3 DOMAIN-CONTAINING PROTEIN"/>
    <property type="match status" value="1"/>
</dbReference>
<reference evidence="2" key="2">
    <citation type="submission" date="2021-01" db="UniProtKB">
        <authorList>
            <consortium name="EnsemblMetazoa"/>
        </authorList>
    </citation>
    <scope>IDENTIFICATION</scope>
</reference>
<dbReference type="OrthoDB" id="10004661at2759"/>
<accession>A0A7M7PJ57</accession>
<evidence type="ECO:0000313" key="2">
    <source>
        <dbReference type="EnsemblMetazoa" id="XP_030852459"/>
    </source>
</evidence>
<feature type="domain" description="GH3 middle" evidence="1">
    <location>
        <begin position="361"/>
        <end position="427"/>
    </location>
</feature>
<protein>
    <recommendedName>
        <fullName evidence="1">GH3 middle domain-containing protein</fullName>
    </recommendedName>
</protein>
<dbReference type="RefSeq" id="XP_030852459.1">
    <property type="nucleotide sequence ID" value="XM_030996599.1"/>
</dbReference>
<dbReference type="GeneID" id="100888357"/>
<evidence type="ECO:0000313" key="3">
    <source>
        <dbReference type="Proteomes" id="UP000007110"/>
    </source>
</evidence>
<dbReference type="GO" id="GO:0005737">
    <property type="term" value="C:cytoplasm"/>
    <property type="evidence" value="ECO:0000318"/>
    <property type="project" value="GO_Central"/>
</dbReference>
<proteinExistence type="predicted"/>
<dbReference type="Pfam" id="PF23571">
    <property type="entry name" value="GH3_M"/>
    <property type="match status" value="1"/>
</dbReference>
<sequence>MMLKTSPDQSIKKLLLHFVFSVASSHKARSLLPKFRETLKRPGYYQERILLGILRDNKDTAYGKDYGLVSMRNIKDFRSKHPLTKYDHYRPYVQRMMDGEGSVLTAVRPKSFTRTSGTTGQPKYFPIVDRQGILMDISAVVTGLLQEAFPVLGPLQKRLQYYVHPVISRSKAGVPIESALTIPADNALLMSIFNTPPAGFTILTAYEATYIHLLFALRDKSIGIIASNFVTFFETMLVQLGNCWQDIVEDIEHGTILSSLNLDAGIREQLSRELEGKGDPIRAEELRKEFKKGFEHIVPRVWPHVKVIMGVDPQDTRFRLARKYTGDIPIYSYVIGASEGFIAMNMWPLEKRLGYVPSFLHNFYEFIPIAELDEEEPATLLPQELQVGESYEIVITSKSGLYRYRMGDVINVTRFEQATPVFEFGYRNGQMLNLFFEKIDQKVFYYSLKTAIDQWIEVELTNYAVAESTLIDTATHGMLECSQYVFII</sequence>
<dbReference type="KEGG" id="spu:100888357"/>